<reference evidence="1" key="1">
    <citation type="submission" date="2023-03" db="EMBL/GenBank/DDBJ databases">
        <title>Massive genome expansion in bonnet fungi (Mycena s.s.) driven by repeated elements and novel gene families across ecological guilds.</title>
        <authorList>
            <consortium name="Lawrence Berkeley National Laboratory"/>
            <person name="Harder C.B."/>
            <person name="Miyauchi S."/>
            <person name="Viragh M."/>
            <person name="Kuo A."/>
            <person name="Thoen E."/>
            <person name="Andreopoulos B."/>
            <person name="Lu D."/>
            <person name="Skrede I."/>
            <person name="Drula E."/>
            <person name="Henrissat B."/>
            <person name="Morin E."/>
            <person name="Kohler A."/>
            <person name="Barry K."/>
            <person name="LaButti K."/>
            <person name="Morin E."/>
            <person name="Salamov A."/>
            <person name="Lipzen A."/>
            <person name="Mereny Z."/>
            <person name="Hegedus B."/>
            <person name="Baldrian P."/>
            <person name="Stursova M."/>
            <person name="Weitz H."/>
            <person name="Taylor A."/>
            <person name="Grigoriev I.V."/>
            <person name="Nagy L.G."/>
            <person name="Martin F."/>
            <person name="Kauserud H."/>
        </authorList>
    </citation>
    <scope>NUCLEOTIDE SEQUENCE</scope>
    <source>
        <strain evidence="1">CBHHK200</strain>
    </source>
</reference>
<evidence type="ECO:0000313" key="2">
    <source>
        <dbReference type="Proteomes" id="UP001218188"/>
    </source>
</evidence>
<evidence type="ECO:0000313" key="1">
    <source>
        <dbReference type="EMBL" id="KAJ7036602.1"/>
    </source>
</evidence>
<dbReference type="Proteomes" id="UP001218188">
    <property type="component" value="Unassembled WGS sequence"/>
</dbReference>
<proteinExistence type="predicted"/>
<dbReference type="EMBL" id="JARJCM010000042">
    <property type="protein sequence ID" value="KAJ7036602.1"/>
    <property type="molecule type" value="Genomic_DNA"/>
</dbReference>
<feature type="non-terminal residue" evidence="1">
    <location>
        <position position="1"/>
    </location>
</feature>
<dbReference type="AlphaFoldDB" id="A0AAD6SZZ5"/>
<dbReference type="InterPro" id="IPR029063">
    <property type="entry name" value="SAM-dependent_MTases_sf"/>
</dbReference>
<dbReference type="SUPFAM" id="SSF53335">
    <property type="entry name" value="S-adenosyl-L-methionine-dependent methyltransferases"/>
    <property type="match status" value="1"/>
</dbReference>
<evidence type="ECO:0008006" key="3">
    <source>
        <dbReference type="Google" id="ProtNLM"/>
    </source>
</evidence>
<name>A0AAD6SZZ5_9AGAR</name>
<sequence>GLALHYATDIDTVFRQVHQSLAPDGVFVFSIEHPFITAPLRNVGFTKTEDGVDSWPVDSYFTEGERSVNWLVEGVVKQHRMMSTYHTALADAGFEMTAMDEWGKTNDQSRKHPDWIEGVCPRFLLIGAKKR</sequence>
<organism evidence="1 2">
    <name type="scientific">Mycena alexandri</name>
    <dbReference type="NCBI Taxonomy" id="1745969"/>
    <lineage>
        <taxon>Eukaryota</taxon>
        <taxon>Fungi</taxon>
        <taxon>Dikarya</taxon>
        <taxon>Basidiomycota</taxon>
        <taxon>Agaricomycotina</taxon>
        <taxon>Agaricomycetes</taxon>
        <taxon>Agaricomycetidae</taxon>
        <taxon>Agaricales</taxon>
        <taxon>Marasmiineae</taxon>
        <taxon>Mycenaceae</taxon>
        <taxon>Mycena</taxon>
    </lineage>
</organism>
<keyword evidence="2" id="KW-1185">Reference proteome</keyword>
<feature type="non-terminal residue" evidence="1">
    <location>
        <position position="131"/>
    </location>
</feature>
<dbReference type="Gene3D" id="3.40.50.150">
    <property type="entry name" value="Vaccinia Virus protein VP39"/>
    <property type="match status" value="1"/>
</dbReference>
<accession>A0AAD6SZZ5</accession>
<protein>
    <recommendedName>
        <fullName evidence="3">SAM-dependent methyltransferase</fullName>
    </recommendedName>
</protein>
<comment type="caution">
    <text evidence="1">The sequence shown here is derived from an EMBL/GenBank/DDBJ whole genome shotgun (WGS) entry which is preliminary data.</text>
</comment>
<gene>
    <name evidence="1" type="ORF">C8F04DRAFT_1337543</name>
</gene>